<accession>A0A402AY42</accession>
<name>A0A402AY42_9CHLR</name>
<protein>
    <submittedName>
        <fullName evidence="2">Uncharacterized protein</fullName>
    </submittedName>
</protein>
<evidence type="ECO:0000313" key="3">
    <source>
        <dbReference type="Proteomes" id="UP000287188"/>
    </source>
</evidence>
<dbReference type="Proteomes" id="UP000287188">
    <property type="component" value="Unassembled WGS sequence"/>
</dbReference>
<comment type="caution">
    <text evidence="2">The sequence shown here is derived from an EMBL/GenBank/DDBJ whole genome shotgun (WGS) entry which is preliminary data.</text>
</comment>
<keyword evidence="1" id="KW-0812">Transmembrane</keyword>
<feature type="transmembrane region" description="Helical" evidence="1">
    <location>
        <begin position="21"/>
        <end position="43"/>
    </location>
</feature>
<proteinExistence type="predicted"/>
<keyword evidence="1" id="KW-1133">Transmembrane helix</keyword>
<evidence type="ECO:0000313" key="2">
    <source>
        <dbReference type="EMBL" id="GCE24042.1"/>
    </source>
</evidence>
<keyword evidence="1" id="KW-0472">Membrane</keyword>
<dbReference type="RefSeq" id="WP_126557334.1">
    <property type="nucleotide sequence ID" value="NZ_BIFS01000002.1"/>
</dbReference>
<gene>
    <name evidence="2" type="ORF">KDK_78420</name>
</gene>
<dbReference type="AlphaFoldDB" id="A0A402AY42"/>
<sequence>MDDKTSFTSNERKRLARGKLNVRDLVFYTIAGALGIDTLGAAASYGGQALFWILLVGLTFFISLINY</sequence>
<evidence type="ECO:0000256" key="1">
    <source>
        <dbReference type="SAM" id="Phobius"/>
    </source>
</evidence>
<reference evidence="3" key="1">
    <citation type="submission" date="2018-12" db="EMBL/GenBank/DDBJ databases">
        <title>Tengunoibacter tsumagoiensis gen. nov., sp. nov., Dictyobacter kobayashii sp. nov., D. alpinus sp. nov., and D. joshuensis sp. nov. and description of Dictyobacteraceae fam. nov. within the order Ktedonobacterales isolated from Tengu-no-mugimeshi.</title>
        <authorList>
            <person name="Wang C.M."/>
            <person name="Zheng Y."/>
            <person name="Sakai Y."/>
            <person name="Toyoda A."/>
            <person name="Minakuchi Y."/>
            <person name="Abe K."/>
            <person name="Yokota A."/>
            <person name="Yabe S."/>
        </authorList>
    </citation>
    <scope>NUCLEOTIDE SEQUENCE [LARGE SCALE GENOMIC DNA]</scope>
    <source>
        <strain evidence="3">Uno11</strain>
    </source>
</reference>
<keyword evidence="3" id="KW-1185">Reference proteome</keyword>
<dbReference type="EMBL" id="BIFS01000002">
    <property type="protein sequence ID" value="GCE24042.1"/>
    <property type="molecule type" value="Genomic_DNA"/>
</dbReference>
<feature type="transmembrane region" description="Helical" evidence="1">
    <location>
        <begin position="49"/>
        <end position="66"/>
    </location>
</feature>
<organism evidence="2 3">
    <name type="scientific">Dictyobacter kobayashii</name>
    <dbReference type="NCBI Taxonomy" id="2014872"/>
    <lineage>
        <taxon>Bacteria</taxon>
        <taxon>Bacillati</taxon>
        <taxon>Chloroflexota</taxon>
        <taxon>Ktedonobacteria</taxon>
        <taxon>Ktedonobacterales</taxon>
        <taxon>Dictyobacteraceae</taxon>
        <taxon>Dictyobacter</taxon>
    </lineage>
</organism>